<dbReference type="InterPro" id="IPR020821">
    <property type="entry name" value="ENPP1-3/EXOG-like_nuc-like"/>
</dbReference>
<dbReference type="GO" id="GO:0016787">
    <property type="term" value="F:hydrolase activity"/>
    <property type="evidence" value="ECO:0007669"/>
    <property type="project" value="UniProtKB-KW"/>
</dbReference>
<dbReference type="SMART" id="SM00477">
    <property type="entry name" value="NUC"/>
    <property type="match status" value="1"/>
</dbReference>
<accession>A0ABD6EJU5</accession>
<organism evidence="4 5">
    <name type="scientific">Gnathostoma spinigerum</name>
    <dbReference type="NCBI Taxonomy" id="75299"/>
    <lineage>
        <taxon>Eukaryota</taxon>
        <taxon>Metazoa</taxon>
        <taxon>Ecdysozoa</taxon>
        <taxon>Nematoda</taxon>
        <taxon>Chromadorea</taxon>
        <taxon>Rhabditida</taxon>
        <taxon>Spirurina</taxon>
        <taxon>Gnathostomatomorpha</taxon>
        <taxon>Gnathostomatoidea</taxon>
        <taxon>Gnathostomatidae</taxon>
        <taxon>Gnathostoma</taxon>
    </lineage>
</organism>
<reference evidence="4 5" key="1">
    <citation type="submission" date="2024-08" db="EMBL/GenBank/DDBJ databases">
        <title>Gnathostoma spinigerum genome.</title>
        <authorList>
            <person name="Gonzalez-Bertolin B."/>
            <person name="Monzon S."/>
            <person name="Zaballos A."/>
            <person name="Jimenez P."/>
            <person name="Dekumyoy P."/>
            <person name="Varona S."/>
            <person name="Cuesta I."/>
            <person name="Sumanam S."/>
            <person name="Adisakwattana P."/>
            <person name="Gasser R.B."/>
            <person name="Hernandez-Gonzalez A."/>
            <person name="Young N.D."/>
            <person name="Perteguer M.J."/>
        </authorList>
    </citation>
    <scope>NUCLEOTIDE SEQUENCE [LARGE SCALE GENOMIC DNA]</scope>
    <source>
        <strain evidence="4">AL3</strain>
        <tissue evidence="4">Liver</tissue>
    </source>
</reference>
<dbReference type="InterPro" id="IPR044929">
    <property type="entry name" value="DNA/RNA_non-sp_Endonuclease_sf"/>
</dbReference>
<keyword evidence="2" id="KW-0325">Glycoprotein</keyword>
<dbReference type="PANTHER" id="PTHR10151">
    <property type="entry name" value="ECTONUCLEOTIDE PYROPHOSPHATASE/PHOSPHODIESTERASE"/>
    <property type="match status" value="1"/>
</dbReference>
<evidence type="ECO:0000256" key="1">
    <source>
        <dbReference type="ARBA" id="ARBA00022801"/>
    </source>
</evidence>
<dbReference type="SUPFAM" id="SSF53649">
    <property type="entry name" value="Alkaline phosphatase-like"/>
    <property type="match status" value="1"/>
</dbReference>
<dbReference type="Pfam" id="PF01663">
    <property type="entry name" value="Phosphodiest"/>
    <property type="match status" value="1"/>
</dbReference>
<sequence length="518" mass="58590">MGIANPSIFQIIDWLSLPANERPALIMAYFDQPDTAGHFQEVDSDVDTQLQGVDLMLNYLLNTLNSKQLLDCINIVILSDHGMKLIENRFYIDDFVDTTGMIVANGVVARIDLNSSSMSIDELMGKLKCINNGKLLREYSRKTIPSRYHYSTSNRIGDLVLDGQLGTAIYRDRKSEFLLAADHGYDYLGEDMRAIFFAQGPSIKKKIVLKPFQNIEYYNLFAELLGITRIPPNNGTKGRLDSVLLLGGTTVENRSSVSIADCPSNVVEQIRNRRLQTASCQFLRNEIELSKNSGMLPPNISSLISEQDGYNRSCLVSNNRNELMIVADSTKVAKSPIYTIDILDKTEPNRINEAKSSLSCAWTGNIRRMRNDTFSYLEQFTYRSAIKFGRIVTISGPIFSKDEGLIKSNENASTSNVEQKPSVSHVFRVLIRCTDSLWIPNGLMCKHPSNIRFAAFIMPNRPDDPNCVSSNEYLLAYSVRLRDVELLTHLEFFADRRFIDRHSAVELRTDIMTNIWEV</sequence>
<dbReference type="Gene3D" id="3.40.570.10">
    <property type="entry name" value="Extracellular Endonuclease, subunit A"/>
    <property type="match status" value="1"/>
</dbReference>
<dbReference type="EMBL" id="JBGFUD010001628">
    <property type="protein sequence ID" value="MFH4976545.1"/>
    <property type="molecule type" value="Genomic_DNA"/>
</dbReference>
<evidence type="ECO:0000259" key="3">
    <source>
        <dbReference type="SMART" id="SM00477"/>
    </source>
</evidence>
<feature type="domain" description="ENPP1-3/EXOG-like endonuclease/phosphodiesterase" evidence="3">
    <location>
        <begin position="320"/>
        <end position="499"/>
    </location>
</feature>
<keyword evidence="1" id="KW-0378">Hydrolase</keyword>
<dbReference type="InterPro" id="IPR002591">
    <property type="entry name" value="Phosphodiest/P_Trfase"/>
</dbReference>
<evidence type="ECO:0000313" key="4">
    <source>
        <dbReference type="EMBL" id="MFH4976545.1"/>
    </source>
</evidence>
<keyword evidence="5" id="KW-1185">Reference proteome</keyword>
<proteinExistence type="predicted"/>
<name>A0ABD6EJU5_9BILA</name>
<dbReference type="PANTHER" id="PTHR10151:SF114">
    <property type="entry name" value="ECTONUCLEOTIDE PYROPHOSPHATASE_PHOSPHODIESTERASE C27A7.3"/>
    <property type="match status" value="1"/>
</dbReference>
<dbReference type="AlphaFoldDB" id="A0ABD6EJU5"/>
<gene>
    <name evidence="4" type="ORF">AB6A40_003254</name>
</gene>
<dbReference type="Proteomes" id="UP001608902">
    <property type="component" value="Unassembled WGS sequence"/>
</dbReference>
<comment type="caution">
    <text evidence="4">The sequence shown here is derived from an EMBL/GenBank/DDBJ whole genome shotgun (WGS) entry which is preliminary data.</text>
</comment>
<evidence type="ECO:0000256" key="2">
    <source>
        <dbReference type="ARBA" id="ARBA00023180"/>
    </source>
</evidence>
<protein>
    <recommendedName>
        <fullName evidence="3">ENPP1-3/EXOG-like endonuclease/phosphodiesterase domain-containing protein</fullName>
    </recommendedName>
</protein>
<dbReference type="SUPFAM" id="SSF54060">
    <property type="entry name" value="His-Me finger endonucleases"/>
    <property type="match status" value="1"/>
</dbReference>
<dbReference type="InterPro" id="IPR044925">
    <property type="entry name" value="His-Me_finger_sf"/>
</dbReference>
<dbReference type="InterPro" id="IPR017850">
    <property type="entry name" value="Alkaline_phosphatase_core_sf"/>
</dbReference>
<evidence type="ECO:0000313" key="5">
    <source>
        <dbReference type="Proteomes" id="UP001608902"/>
    </source>
</evidence>
<dbReference type="Gene3D" id="3.40.720.10">
    <property type="entry name" value="Alkaline Phosphatase, subunit A"/>
    <property type="match status" value="1"/>
</dbReference>